<dbReference type="EMBL" id="MT145187">
    <property type="protein sequence ID" value="QJI04520.1"/>
    <property type="molecule type" value="Genomic_DNA"/>
</dbReference>
<accession>A0A6H1Z9V7</accession>
<gene>
    <name evidence="4" type="ORF">MM415A00093_0013</name>
    <name evidence="2" type="ORF">MM415B00143_0021</name>
    <name evidence="1" type="ORF">TM448A00087_0090</name>
    <name evidence="3" type="ORF">TM448B00099_0074</name>
</gene>
<organism evidence="1">
    <name type="scientific">viral metagenome</name>
    <dbReference type="NCBI Taxonomy" id="1070528"/>
    <lineage>
        <taxon>unclassified sequences</taxon>
        <taxon>metagenomes</taxon>
        <taxon>organismal metagenomes</taxon>
    </lineage>
</organism>
<dbReference type="EMBL" id="MT141577">
    <property type="protein sequence ID" value="QJA67870.1"/>
    <property type="molecule type" value="Genomic_DNA"/>
</dbReference>
<protein>
    <submittedName>
        <fullName evidence="1">Uncharacterized protein</fullName>
    </submittedName>
</protein>
<name>A0A6H1Z9V7_9ZZZZ</name>
<evidence type="ECO:0000313" key="3">
    <source>
        <dbReference type="EMBL" id="QJH93598.1"/>
    </source>
</evidence>
<evidence type="ECO:0000313" key="2">
    <source>
        <dbReference type="EMBL" id="QJA67870.1"/>
    </source>
</evidence>
<dbReference type="EMBL" id="MT144589">
    <property type="protein sequence ID" value="QJH93598.1"/>
    <property type="molecule type" value="Genomic_DNA"/>
</dbReference>
<reference evidence="1" key="1">
    <citation type="submission" date="2020-03" db="EMBL/GenBank/DDBJ databases">
        <title>The deep terrestrial virosphere.</title>
        <authorList>
            <person name="Holmfeldt K."/>
            <person name="Nilsson E."/>
            <person name="Simone D."/>
            <person name="Lopez-Fernandez M."/>
            <person name="Wu X."/>
            <person name="de Brujin I."/>
            <person name="Lundin D."/>
            <person name="Andersson A."/>
            <person name="Bertilsson S."/>
            <person name="Dopson M."/>
        </authorList>
    </citation>
    <scope>NUCLEOTIDE SEQUENCE</scope>
    <source>
        <strain evidence="4">MM415A00093</strain>
        <strain evidence="2">MM415B00143</strain>
        <strain evidence="1">TM448A00087</strain>
        <strain evidence="3">TM448B00099</strain>
    </source>
</reference>
<dbReference type="AlphaFoldDB" id="A0A6H1Z9V7"/>
<dbReference type="EMBL" id="MT143973">
    <property type="protein sequence ID" value="QJA44157.1"/>
    <property type="molecule type" value="Genomic_DNA"/>
</dbReference>
<sequence length="102" mass="11410">MHGMGKHTPGPWHYRQIFDLKKSWYDYTKITAENGDTTIAVIPPSSIEEDEIIARLIAAAPELLEALKETLSTERSDCNDRNCGLCTRCKSIMAIAKAEGRD</sequence>
<proteinExistence type="predicted"/>
<evidence type="ECO:0000313" key="4">
    <source>
        <dbReference type="EMBL" id="QJI04520.1"/>
    </source>
</evidence>
<evidence type="ECO:0000313" key="1">
    <source>
        <dbReference type="EMBL" id="QJA44157.1"/>
    </source>
</evidence>